<evidence type="ECO:0000313" key="1">
    <source>
        <dbReference type="EMBL" id="RZF46319.1"/>
    </source>
</evidence>
<accession>A0A482XLP6</accession>
<reference evidence="1 2" key="1">
    <citation type="journal article" date="2017" name="Gigascience">
        <title>Genome sequence of the small brown planthopper, Laodelphax striatellus.</title>
        <authorList>
            <person name="Zhu J."/>
            <person name="Jiang F."/>
            <person name="Wang X."/>
            <person name="Yang P."/>
            <person name="Bao Y."/>
            <person name="Zhao W."/>
            <person name="Wang W."/>
            <person name="Lu H."/>
            <person name="Wang Q."/>
            <person name="Cui N."/>
            <person name="Li J."/>
            <person name="Chen X."/>
            <person name="Luo L."/>
            <person name="Yu J."/>
            <person name="Kang L."/>
            <person name="Cui F."/>
        </authorList>
    </citation>
    <scope>NUCLEOTIDE SEQUENCE [LARGE SCALE GENOMIC DNA]</scope>
    <source>
        <strain evidence="1">Lst14</strain>
    </source>
</reference>
<comment type="caution">
    <text evidence="1">The sequence shown here is derived from an EMBL/GenBank/DDBJ whole genome shotgun (WGS) entry which is preliminary data.</text>
</comment>
<keyword evidence="2" id="KW-1185">Reference proteome</keyword>
<dbReference type="OrthoDB" id="6646241at2759"/>
<proteinExistence type="predicted"/>
<dbReference type="AlphaFoldDB" id="A0A482XLP6"/>
<evidence type="ECO:0000313" key="2">
    <source>
        <dbReference type="Proteomes" id="UP000291343"/>
    </source>
</evidence>
<organism evidence="1 2">
    <name type="scientific">Laodelphax striatellus</name>
    <name type="common">Small brown planthopper</name>
    <name type="synonym">Delphax striatella</name>
    <dbReference type="NCBI Taxonomy" id="195883"/>
    <lineage>
        <taxon>Eukaryota</taxon>
        <taxon>Metazoa</taxon>
        <taxon>Ecdysozoa</taxon>
        <taxon>Arthropoda</taxon>
        <taxon>Hexapoda</taxon>
        <taxon>Insecta</taxon>
        <taxon>Pterygota</taxon>
        <taxon>Neoptera</taxon>
        <taxon>Paraneoptera</taxon>
        <taxon>Hemiptera</taxon>
        <taxon>Auchenorrhyncha</taxon>
        <taxon>Fulgoroidea</taxon>
        <taxon>Delphacidae</taxon>
        <taxon>Criomorphinae</taxon>
        <taxon>Laodelphax</taxon>
    </lineage>
</organism>
<dbReference type="EMBL" id="QKKF02006491">
    <property type="protein sequence ID" value="RZF46319.1"/>
    <property type="molecule type" value="Genomic_DNA"/>
</dbReference>
<dbReference type="InParanoid" id="A0A482XLP6"/>
<gene>
    <name evidence="1" type="ORF">LSTR_LSTR010174</name>
</gene>
<name>A0A482XLP6_LAOST</name>
<sequence length="346" mass="40225">MLHTEQSCVKSLHKTSELDQNSRPTALMCTVQLTVVYWELRCRRAVQVESLGGAVRGASRFEKKAGLHISNDGRQILHKADQLWRSYFEIGSFPQFTLPDTDSNTEMKCKLSSSRTDYRDVYATRAYFDDEAGTTKALNSSQFADYFVFRKKELWSCYIDSVGLIRVVNEIIGRKEIFKVIFPDGVEVFTRSLRPRQRTVIFREIKYLDLFGIPVRYDGWFKFADYSVQKDFFIPDCKKYQGANPFPFYLRPKCVVEMNKQPVAITSDNYFQYFTPIKDELWVCDGQNNLQVLRLVNEFLTTFEVGSATVYSEVVELRKNVQLFTFAIQMQKLNILLSLELIIVCD</sequence>
<protein>
    <submittedName>
        <fullName evidence="1">Uncharacterized protein</fullName>
    </submittedName>
</protein>
<dbReference type="Proteomes" id="UP000291343">
    <property type="component" value="Unassembled WGS sequence"/>
</dbReference>